<organism evidence="2 3">
    <name type="scientific">Pyrenophora tritici-repentis</name>
    <dbReference type="NCBI Taxonomy" id="45151"/>
    <lineage>
        <taxon>Eukaryota</taxon>
        <taxon>Fungi</taxon>
        <taxon>Dikarya</taxon>
        <taxon>Ascomycota</taxon>
        <taxon>Pezizomycotina</taxon>
        <taxon>Dothideomycetes</taxon>
        <taxon>Pleosporomycetidae</taxon>
        <taxon>Pleosporales</taxon>
        <taxon>Pleosporineae</taxon>
        <taxon>Pleosporaceae</taxon>
        <taxon>Pyrenophora</taxon>
    </lineage>
</organism>
<evidence type="ECO:0000256" key="1">
    <source>
        <dbReference type="SAM" id="MobiDB-lite"/>
    </source>
</evidence>
<comment type="caution">
    <text evidence="2">The sequence shown here is derived from an EMBL/GenBank/DDBJ whole genome shotgun (WGS) entry which is preliminary data.</text>
</comment>
<gene>
    <name evidence="2" type="ORF">Ptr86124_010297</name>
</gene>
<sequence>MAMPSIRRVAERIRKPPRRGQEVKTETAADDAWEDIGRFCTVRPPV</sequence>
<reference evidence="3" key="1">
    <citation type="journal article" date="2022" name="Microb. Genom.">
        <title>A global pangenome for the wheat fungal pathogen Pyrenophora tritici-repentis and prediction of effector protein structural homology.</title>
        <authorList>
            <person name="Moolhuijzen P.M."/>
            <person name="See P.T."/>
            <person name="Shi G."/>
            <person name="Powell H.R."/>
            <person name="Cockram J."/>
            <person name="Jorgensen L.N."/>
            <person name="Benslimane H."/>
            <person name="Strelkov S.E."/>
            <person name="Turner J."/>
            <person name="Liu Z."/>
            <person name="Moffat C.S."/>
        </authorList>
    </citation>
    <scope>NUCLEOTIDE SEQUENCE [LARGE SCALE GENOMIC DNA]</scope>
</reference>
<evidence type="ECO:0000313" key="2">
    <source>
        <dbReference type="EMBL" id="KAI1510492.1"/>
    </source>
</evidence>
<feature type="compositionally biased region" description="Basic and acidic residues" evidence="1">
    <location>
        <begin position="8"/>
        <end position="27"/>
    </location>
</feature>
<keyword evidence="3" id="KW-1185">Reference proteome</keyword>
<feature type="region of interest" description="Disordered" evidence="1">
    <location>
        <begin position="1"/>
        <end position="28"/>
    </location>
</feature>
<protein>
    <submittedName>
        <fullName evidence="2">Uncharacterized protein</fullName>
    </submittedName>
</protein>
<evidence type="ECO:0000313" key="3">
    <source>
        <dbReference type="Proteomes" id="UP000249757"/>
    </source>
</evidence>
<dbReference type="AlphaFoldDB" id="A0A922SXD9"/>
<name>A0A922SXD9_9PLEO</name>
<proteinExistence type="predicted"/>
<accession>A0A922SXD9</accession>
<dbReference type="Proteomes" id="UP000249757">
    <property type="component" value="Unassembled WGS sequence"/>
</dbReference>
<dbReference type="EMBL" id="NRDI02000016">
    <property type="protein sequence ID" value="KAI1510492.1"/>
    <property type="molecule type" value="Genomic_DNA"/>
</dbReference>